<organism evidence="3 4">
    <name type="scientific">Microdochium trichocladiopsis</name>
    <dbReference type="NCBI Taxonomy" id="1682393"/>
    <lineage>
        <taxon>Eukaryota</taxon>
        <taxon>Fungi</taxon>
        <taxon>Dikarya</taxon>
        <taxon>Ascomycota</taxon>
        <taxon>Pezizomycotina</taxon>
        <taxon>Sordariomycetes</taxon>
        <taxon>Xylariomycetidae</taxon>
        <taxon>Xylariales</taxon>
        <taxon>Microdochiaceae</taxon>
        <taxon>Microdochium</taxon>
    </lineage>
</organism>
<feature type="compositionally biased region" description="Basic and acidic residues" evidence="1">
    <location>
        <begin position="171"/>
        <end position="187"/>
    </location>
</feature>
<reference evidence="3" key="1">
    <citation type="journal article" date="2021" name="Nat. Commun.">
        <title>Genetic determinants of endophytism in the Arabidopsis root mycobiome.</title>
        <authorList>
            <person name="Mesny F."/>
            <person name="Miyauchi S."/>
            <person name="Thiergart T."/>
            <person name="Pickel B."/>
            <person name="Atanasova L."/>
            <person name="Karlsson M."/>
            <person name="Huettel B."/>
            <person name="Barry K.W."/>
            <person name="Haridas S."/>
            <person name="Chen C."/>
            <person name="Bauer D."/>
            <person name="Andreopoulos W."/>
            <person name="Pangilinan J."/>
            <person name="LaButti K."/>
            <person name="Riley R."/>
            <person name="Lipzen A."/>
            <person name="Clum A."/>
            <person name="Drula E."/>
            <person name="Henrissat B."/>
            <person name="Kohler A."/>
            <person name="Grigoriev I.V."/>
            <person name="Martin F.M."/>
            <person name="Hacquard S."/>
        </authorList>
    </citation>
    <scope>NUCLEOTIDE SEQUENCE</scope>
    <source>
        <strain evidence="3">MPI-CAGE-CH-0230</strain>
    </source>
</reference>
<proteinExistence type="predicted"/>
<evidence type="ECO:0000313" key="4">
    <source>
        <dbReference type="Proteomes" id="UP000756346"/>
    </source>
</evidence>
<dbReference type="EMBL" id="JAGTJQ010000020">
    <property type="protein sequence ID" value="KAH7009115.1"/>
    <property type="molecule type" value="Genomic_DNA"/>
</dbReference>
<comment type="caution">
    <text evidence="3">The sequence shown here is derived from an EMBL/GenBank/DDBJ whole genome shotgun (WGS) entry which is preliminary data.</text>
</comment>
<dbReference type="Proteomes" id="UP000756346">
    <property type="component" value="Unassembled WGS sequence"/>
</dbReference>
<dbReference type="EMBL" id="JAGTJQ010000015">
    <property type="protein sequence ID" value="KAH7012200.1"/>
    <property type="molecule type" value="Genomic_DNA"/>
</dbReference>
<sequence>MEESTTVTATSIEVQCPTCKNFSSTGPYAIFHRQLLIDKIGSDRFLYEMQGQVSRANQGMESEPELGPELQSEIKPLERVGSAGPRLQRSDKPSPQTPTTEHETQGPCTERYTDDGRSVASNSKRADSRGRSSHRDRFSWRARGRYGGSYGSAERKRGIEQPYYPEYDWPYQRRDRSGCSNRTRDYDPDAPSDQDQRRYNRRLVNYGN</sequence>
<feature type="region of interest" description="Disordered" evidence="1">
    <location>
        <begin position="56"/>
        <end position="208"/>
    </location>
</feature>
<evidence type="ECO:0000313" key="3">
    <source>
        <dbReference type="EMBL" id="KAH7012200.1"/>
    </source>
</evidence>
<dbReference type="RefSeq" id="XP_046004576.1">
    <property type="nucleotide sequence ID" value="XM_046157590.1"/>
</dbReference>
<evidence type="ECO:0000313" key="2">
    <source>
        <dbReference type="EMBL" id="KAH7009115.1"/>
    </source>
</evidence>
<dbReference type="AlphaFoldDB" id="A0A9P8XSK2"/>
<accession>A0A9P8XSK2</accession>
<dbReference type="GeneID" id="70187136"/>
<gene>
    <name evidence="3" type="ORF">B0I36DRAFT_356281</name>
    <name evidence="2" type="ORF">B0I36DRAFT_404266</name>
</gene>
<feature type="compositionally biased region" description="Basic and acidic residues" evidence="1">
    <location>
        <begin position="124"/>
        <end position="139"/>
    </location>
</feature>
<evidence type="ECO:0000256" key="1">
    <source>
        <dbReference type="SAM" id="MobiDB-lite"/>
    </source>
</evidence>
<protein>
    <submittedName>
        <fullName evidence="3">Uncharacterized protein</fullName>
    </submittedName>
</protein>
<keyword evidence="4" id="KW-1185">Reference proteome</keyword>
<name>A0A9P8XSK2_9PEZI</name>